<dbReference type="FunFam" id="3.30.70.20:FF:000023">
    <property type="entry name" value="Dihydropyrimidine dehydrogenase [NADP(+)]"/>
    <property type="match status" value="1"/>
</dbReference>
<comment type="pathway">
    <text evidence="1">Amino-acid biosynthesis; beta-alanine biosynthesis.</text>
</comment>
<protein>
    <recommendedName>
        <fullName evidence="3">dihydropyrimidine dehydrogenase (NADP(+))</fullName>
        <ecNumber evidence="3">1.3.1.2</ecNumber>
    </recommendedName>
    <alternativeName>
        <fullName evidence="7">Dihydrothymine dehydrogenase</fullName>
    </alternativeName>
    <alternativeName>
        <fullName evidence="6">Dihydrouracil dehydrogenase</fullName>
    </alternativeName>
</protein>
<dbReference type="InterPro" id="IPR005720">
    <property type="entry name" value="Dihydroorotate_DH_cat"/>
</dbReference>
<organism evidence="9 10">
    <name type="scientific">Bugula neritina</name>
    <name type="common">Brown bryozoan</name>
    <name type="synonym">Sertularia neritina</name>
    <dbReference type="NCBI Taxonomy" id="10212"/>
    <lineage>
        <taxon>Eukaryota</taxon>
        <taxon>Metazoa</taxon>
        <taxon>Spiralia</taxon>
        <taxon>Lophotrochozoa</taxon>
        <taxon>Bryozoa</taxon>
        <taxon>Gymnolaemata</taxon>
        <taxon>Cheilostomatida</taxon>
        <taxon>Flustrina</taxon>
        <taxon>Buguloidea</taxon>
        <taxon>Bugulidae</taxon>
        <taxon>Bugula</taxon>
    </lineage>
</organism>
<dbReference type="Proteomes" id="UP000593567">
    <property type="component" value="Unassembled WGS sequence"/>
</dbReference>
<dbReference type="GO" id="GO:0005829">
    <property type="term" value="C:cytosol"/>
    <property type="evidence" value="ECO:0007669"/>
    <property type="project" value="TreeGrafter"/>
</dbReference>
<dbReference type="InterPro" id="IPR013785">
    <property type="entry name" value="Aldolase_TIM"/>
</dbReference>
<dbReference type="Pfam" id="PF14697">
    <property type="entry name" value="Fer4_21"/>
    <property type="match status" value="1"/>
</dbReference>
<dbReference type="GO" id="GO:0050661">
    <property type="term" value="F:NADP binding"/>
    <property type="evidence" value="ECO:0007669"/>
    <property type="project" value="TreeGrafter"/>
</dbReference>
<reference evidence="9" key="1">
    <citation type="submission" date="2020-06" db="EMBL/GenBank/DDBJ databases">
        <title>Draft genome of Bugula neritina, a colonial animal packing powerful symbionts and potential medicines.</title>
        <authorList>
            <person name="Rayko M."/>
        </authorList>
    </citation>
    <scope>NUCLEOTIDE SEQUENCE [LARGE SCALE GENOMIC DNA]</scope>
    <source>
        <strain evidence="9">Kwan_BN1</strain>
    </source>
</reference>
<proteinExistence type="inferred from homology"/>
<dbReference type="AlphaFoldDB" id="A0A7J7JMR3"/>
<evidence type="ECO:0000256" key="1">
    <source>
        <dbReference type="ARBA" id="ARBA00004668"/>
    </source>
</evidence>
<dbReference type="PANTHER" id="PTHR43073">
    <property type="entry name" value="DIHYDROPYRIMIDINE DEHYDROGENASE [NADP(+)]"/>
    <property type="match status" value="1"/>
</dbReference>
<dbReference type="CDD" id="cd02940">
    <property type="entry name" value="DHPD_FMN"/>
    <property type="match status" value="1"/>
</dbReference>
<evidence type="ECO:0000313" key="10">
    <source>
        <dbReference type="Proteomes" id="UP000593567"/>
    </source>
</evidence>
<dbReference type="Pfam" id="PF07992">
    <property type="entry name" value="Pyr_redox_2"/>
    <property type="match status" value="1"/>
</dbReference>
<sequence>MKDLGVKVVYNKAFGSDGLTIQSLRDDGYQAIFLGLGLPNPNIIPIFNGITQSNGLWTSKDFLPIVAAASKAGMCSCKAQLPDFGGCKVIVLGAGDTAFDCATSALRCGAKRVYVVFRKGFTNIRAVPEEMELAKEEKCEFLPFHSPKSIKVKDGSICSMTFLRTEQDDSGKWVEDEEQPVTIKTDIVISAFGSGLSDPSVKEAMDPVRLNKWGLPEVDNITMTTSEPDVFCGGDLAGVAQTTVESVNDGKQASWHIHKFIQAKNGVKIPTEPQLPKFYTAVDEVDISVELCGIKFENPFGLASATPTTSSAMIRRAFEAGWAFALTKTYGLDKDLVTNVSPRIVRGSTHGAVYGPHQQSYLNIELISEKTAAYWLQSITELKKDFPTKIVIASIMCAYDENDWKTLAKMSEDAGADALELNLSCPHGMGEKGMGLACGQKEYMVRDICQWVRSAVTIPFFAKMTPNITEITTIANAAKEGGADGVTAINTVSGMMTIKVDGAAWPNVGIQKRTTYGGVSGNAVRPIAFRAVSSIGNKLPGFPILATGGIDSAAVGIQFLMAGATLLQVCSAVHNQDYTVIDDYITGLKCLLYMRSIKELKDWDGQTAPTERHQLGKPVFTLPDNETVLPNFGEFRKKKEELKFELKQKLDLLDSSNAPTRPVFKPVVATPKIRDMIGFALDKITSYTDLDNAAQVVATIDQEMCINCGKCYMTCNDSGYQAIKFDPETHLPVVTDDCTGCTLCVSVCPIIDCITMGPRQTKHVPKRGIPVASA</sequence>
<feature type="domain" description="4Fe-4S ferredoxin-type" evidence="8">
    <location>
        <begin position="696"/>
        <end position="728"/>
    </location>
</feature>
<comment type="similarity">
    <text evidence="2">Belongs to the dihydropyrimidine dehydrogenase family.</text>
</comment>
<dbReference type="PANTHER" id="PTHR43073:SF2">
    <property type="entry name" value="DIHYDROPYRIMIDINE DEHYDROGENASE [NADP(+)]"/>
    <property type="match status" value="1"/>
</dbReference>
<dbReference type="SUPFAM" id="SSF51395">
    <property type="entry name" value="FMN-linked oxidoreductases"/>
    <property type="match status" value="1"/>
</dbReference>
<comment type="caution">
    <text evidence="9">The sequence shown here is derived from an EMBL/GenBank/DDBJ whole genome shotgun (WGS) entry which is preliminary data.</text>
</comment>
<evidence type="ECO:0000256" key="7">
    <source>
        <dbReference type="ARBA" id="ARBA00032722"/>
    </source>
</evidence>
<evidence type="ECO:0000256" key="6">
    <source>
        <dbReference type="ARBA" id="ARBA00030119"/>
    </source>
</evidence>
<dbReference type="UniPathway" id="UPA00131"/>
<dbReference type="PROSITE" id="PS00198">
    <property type="entry name" value="4FE4S_FER_1"/>
    <property type="match status" value="1"/>
</dbReference>
<evidence type="ECO:0000256" key="5">
    <source>
        <dbReference type="ARBA" id="ARBA00023002"/>
    </source>
</evidence>
<dbReference type="Gene3D" id="3.30.70.20">
    <property type="match status" value="1"/>
</dbReference>
<dbReference type="Gene3D" id="3.50.50.60">
    <property type="entry name" value="FAD/NAD(P)-binding domain"/>
    <property type="match status" value="2"/>
</dbReference>
<dbReference type="FunFam" id="3.50.50.60:FF:000061">
    <property type="entry name" value="Dihydropyrimidine dehydrogenase [NADP(+)]"/>
    <property type="match status" value="1"/>
</dbReference>
<dbReference type="GO" id="GO:0017113">
    <property type="term" value="F:dihydropyrimidine dehydrogenase (NADP+) activity"/>
    <property type="evidence" value="ECO:0007669"/>
    <property type="project" value="UniProtKB-EC"/>
</dbReference>
<dbReference type="EC" id="1.3.1.2" evidence="3"/>
<feature type="domain" description="4Fe-4S ferredoxin-type" evidence="8">
    <location>
        <begin position="729"/>
        <end position="759"/>
    </location>
</feature>
<dbReference type="Pfam" id="PF01180">
    <property type="entry name" value="DHO_dh"/>
    <property type="match status" value="1"/>
</dbReference>
<dbReference type="InterPro" id="IPR017900">
    <property type="entry name" value="4Fe4S_Fe_S_CS"/>
</dbReference>
<evidence type="ECO:0000313" key="9">
    <source>
        <dbReference type="EMBL" id="KAF6027629.1"/>
    </source>
</evidence>
<dbReference type="EMBL" id="VXIV02002058">
    <property type="protein sequence ID" value="KAF6027629.1"/>
    <property type="molecule type" value="Genomic_DNA"/>
</dbReference>
<gene>
    <name evidence="9" type="ORF">EB796_014059</name>
</gene>
<evidence type="ECO:0000256" key="3">
    <source>
        <dbReference type="ARBA" id="ARBA00013004"/>
    </source>
</evidence>
<dbReference type="GO" id="GO:0002058">
    <property type="term" value="F:uracil binding"/>
    <property type="evidence" value="ECO:0007669"/>
    <property type="project" value="TreeGrafter"/>
</dbReference>
<dbReference type="OrthoDB" id="4327079at2759"/>
<dbReference type="InterPro" id="IPR017896">
    <property type="entry name" value="4Fe4S_Fe-S-bd"/>
</dbReference>
<dbReference type="GO" id="GO:0006212">
    <property type="term" value="P:uracil catabolic process"/>
    <property type="evidence" value="ECO:0007669"/>
    <property type="project" value="TreeGrafter"/>
</dbReference>
<dbReference type="SUPFAM" id="SSF54862">
    <property type="entry name" value="4Fe-4S ferredoxins"/>
    <property type="match status" value="1"/>
</dbReference>
<name>A0A7J7JMR3_BUGNE</name>
<keyword evidence="4" id="KW-0677">Repeat</keyword>
<dbReference type="GO" id="GO:0019483">
    <property type="term" value="P:beta-alanine biosynthetic process"/>
    <property type="evidence" value="ECO:0007669"/>
    <property type="project" value="UniProtKB-UniPathway"/>
</dbReference>
<keyword evidence="10" id="KW-1185">Reference proteome</keyword>
<dbReference type="InterPro" id="IPR023753">
    <property type="entry name" value="FAD/NAD-binding_dom"/>
</dbReference>
<dbReference type="InterPro" id="IPR036188">
    <property type="entry name" value="FAD/NAD-bd_sf"/>
</dbReference>
<evidence type="ECO:0000256" key="2">
    <source>
        <dbReference type="ARBA" id="ARBA00010804"/>
    </source>
</evidence>
<dbReference type="PROSITE" id="PS51379">
    <property type="entry name" value="4FE4S_FER_2"/>
    <property type="match status" value="2"/>
</dbReference>
<accession>A0A7J7JMR3</accession>
<dbReference type="SUPFAM" id="SSF51905">
    <property type="entry name" value="FAD/NAD(P)-binding domain"/>
    <property type="match status" value="2"/>
</dbReference>
<keyword evidence="5" id="KW-0560">Oxidoreductase</keyword>
<evidence type="ECO:0000259" key="8">
    <source>
        <dbReference type="PROSITE" id="PS51379"/>
    </source>
</evidence>
<dbReference type="FunFam" id="3.20.20.70:FF:000027">
    <property type="entry name" value="Dihydropyrimidine dehydrogenase [NADP(+)]"/>
    <property type="match status" value="1"/>
</dbReference>
<dbReference type="Gene3D" id="3.20.20.70">
    <property type="entry name" value="Aldolase class I"/>
    <property type="match status" value="1"/>
</dbReference>
<evidence type="ECO:0000256" key="4">
    <source>
        <dbReference type="ARBA" id="ARBA00022737"/>
    </source>
</evidence>
<dbReference type="GO" id="GO:0006210">
    <property type="term" value="P:thymine catabolic process"/>
    <property type="evidence" value="ECO:0007669"/>
    <property type="project" value="TreeGrafter"/>
</dbReference>